<dbReference type="Proteomes" id="UP000001444">
    <property type="component" value="Chromosome"/>
</dbReference>
<dbReference type="HOGENOM" id="CLU_3206049_0_0_11"/>
<protein>
    <submittedName>
        <fullName evidence="1">Uncharacterized protein</fullName>
    </submittedName>
</protein>
<name>C9YX28_STRSW</name>
<dbReference type="KEGG" id="scb:SCAB_83311"/>
<proteinExistence type="predicted"/>
<dbReference type="EMBL" id="FN554889">
    <property type="protein sequence ID" value="CBG75283.1"/>
    <property type="molecule type" value="Genomic_DNA"/>
</dbReference>
<evidence type="ECO:0000313" key="1">
    <source>
        <dbReference type="EMBL" id="CBG75283.1"/>
    </source>
</evidence>
<gene>
    <name evidence="1" type="ordered locus">SCAB_83311</name>
</gene>
<reference evidence="1 2" key="1">
    <citation type="journal article" date="2010" name="Mol. Plant Microbe Interact.">
        <title>Streptomyces scabies 87-22 contains a coronafacic acid-like biosynthetic cluster that contributes to plant-microbe interactions.</title>
        <authorList>
            <person name="Bignell D.R."/>
            <person name="Seipke R.F."/>
            <person name="Huguet-Tapia J.C."/>
            <person name="Chambers A.H."/>
            <person name="Parry R.J."/>
            <person name="Loria R."/>
        </authorList>
    </citation>
    <scope>NUCLEOTIDE SEQUENCE [LARGE SCALE GENOMIC DNA]</scope>
    <source>
        <strain evidence="1 2">87.22</strain>
    </source>
</reference>
<dbReference type="AlphaFoldDB" id="C9YX28"/>
<keyword evidence="2" id="KW-1185">Reference proteome</keyword>
<accession>C9YX28</accession>
<organism evidence="1 2">
    <name type="scientific">Streptomyces scabiei (strain 87.22)</name>
    <dbReference type="NCBI Taxonomy" id="680198"/>
    <lineage>
        <taxon>Bacteria</taxon>
        <taxon>Bacillati</taxon>
        <taxon>Actinomycetota</taxon>
        <taxon>Actinomycetes</taxon>
        <taxon>Kitasatosporales</taxon>
        <taxon>Streptomycetaceae</taxon>
        <taxon>Streptomyces</taxon>
    </lineage>
</organism>
<sequence length="45" mass="4808">MPGTSYGALFVPGFGASFPHAPACRPQVRVLTVDRLLGQSRPVPR</sequence>
<evidence type="ECO:0000313" key="2">
    <source>
        <dbReference type="Proteomes" id="UP000001444"/>
    </source>
</evidence>